<sequence length="377" mass="41147">MRTSYDVIVVGSGAMGMSAGAQLAAQGMRTLLIDAYDPPHTNGSHHGDTRLIRHAYSEGLTYVPLALRAHELWHDLEASTGIKLFNKTGVLSIGNAGTDAIQRKLASAEAFSLPVEKLSSEEMQYRWKGLKVPESAWGCLETDAGVLYSEACVHAYRQQAAAYGAEFLMNCRVIGIDPSEAGVKVTTAHETFYAHKCILTTGASIYKHCSSLQLPVRAIRKTVAWFDAAEQLFASDRFPGFVVHESDGSEYYGFPSIDGQGIKVGRHDTGVTIDPDEPLVPFGSYEEDEAVIHNFMLRYMPSAAAFLKRGSVCKYEVTPDEDFIIQQHPVFPSLILAGGFSGHGFKFASVVGEIINQLASSGRTDHDIAKFSLARFQ</sequence>
<evidence type="ECO:0000256" key="3">
    <source>
        <dbReference type="ARBA" id="ARBA00022827"/>
    </source>
</evidence>
<evidence type="ECO:0000256" key="1">
    <source>
        <dbReference type="ARBA" id="ARBA00001974"/>
    </source>
</evidence>
<evidence type="ECO:0000313" key="7">
    <source>
        <dbReference type="Proteomes" id="UP000295418"/>
    </source>
</evidence>
<dbReference type="InterPro" id="IPR036188">
    <property type="entry name" value="FAD/NAD-bd_sf"/>
</dbReference>
<dbReference type="Gene3D" id="3.50.50.60">
    <property type="entry name" value="FAD/NAD(P)-binding domain"/>
    <property type="match status" value="1"/>
</dbReference>
<dbReference type="Gene3D" id="3.30.9.10">
    <property type="entry name" value="D-Amino Acid Oxidase, subunit A, domain 2"/>
    <property type="match status" value="1"/>
</dbReference>
<proteinExistence type="predicted"/>
<dbReference type="SUPFAM" id="SSF54373">
    <property type="entry name" value="FAD-linked reductases, C-terminal domain"/>
    <property type="match status" value="1"/>
</dbReference>
<keyword evidence="7" id="KW-1185">Reference proteome</keyword>
<comment type="caution">
    <text evidence="6">The sequence shown here is derived from an EMBL/GenBank/DDBJ whole genome shotgun (WGS) entry which is preliminary data.</text>
</comment>
<dbReference type="PANTHER" id="PTHR10961">
    <property type="entry name" value="PEROXISOMAL SARCOSINE OXIDASE"/>
    <property type="match status" value="1"/>
</dbReference>
<name>A0A4R4EID2_9BACL</name>
<dbReference type="RefSeq" id="WP_132416549.1">
    <property type="nucleotide sequence ID" value="NZ_SKFG01000002.1"/>
</dbReference>
<dbReference type="AlphaFoldDB" id="A0A4R4EID2"/>
<accession>A0A4R4EID2</accession>
<reference evidence="6 7" key="1">
    <citation type="submission" date="2019-03" db="EMBL/GenBank/DDBJ databases">
        <authorList>
            <person name="Kim M.K.M."/>
        </authorList>
    </citation>
    <scope>NUCLEOTIDE SEQUENCE [LARGE SCALE GENOMIC DNA]</scope>
    <source>
        <strain evidence="6 7">18JY21-1</strain>
    </source>
</reference>
<dbReference type="OrthoDB" id="9794226at2"/>
<dbReference type="GO" id="GO:0008115">
    <property type="term" value="F:sarcosine oxidase activity"/>
    <property type="evidence" value="ECO:0007669"/>
    <property type="project" value="TreeGrafter"/>
</dbReference>
<organism evidence="6 7">
    <name type="scientific">Paenibacillus albiflavus</name>
    <dbReference type="NCBI Taxonomy" id="2545760"/>
    <lineage>
        <taxon>Bacteria</taxon>
        <taxon>Bacillati</taxon>
        <taxon>Bacillota</taxon>
        <taxon>Bacilli</taxon>
        <taxon>Bacillales</taxon>
        <taxon>Paenibacillaceae</taxon>
        <taxon>Paenibacillus</taxon>
    </lineage>
</organism>
<dbReference type="PANTHER" id="PTHR10961:SF7">
    <property type="entry name" value="FAD DEPENDENT OXIDOREDUCTASE DOMAIN-CONTAINING PROTEIN"/>
    <property type="match status" value="1"/>
</dbReference>
<evidence type="ECO:0000313" key="6">
    <source>
        <dbReference type="EMBL" id="TCZ79904.1"/>
    </source>
</evidence>
<keyword evidence="2" id="KW-0285">Flavoprotein</keyword>
<dbReference type="GO" id="GO:0050660">
    <property type="term" value="F:flavin adenine dinucleotide binding"/>
    <property type="evidence" value="ECO:0007669"/>
    <property type="project" value="InterPro"/>
</dbReference>
<dbReference type="Proteomes" id="UP000295418">
    <property type="component" value="Unassembled WGS sequence"/>
</dbReference>
<evidence type="ECO:0000256" key="4">
    <source>
        <dbReference type="ARBA" id="ARBA00023002"/>
    </source>
</evidence>
<keyword evidence="4" id="KW-0560">Oxidoreductase</keyword>
<dbReference type="EMBL" id="SKFG01000002">
    <property type="protein sequence ID" value="TCZ79904.1"/>
    <property type="molecule type" value="Genomic_DNA"/>
</dbReference>
<comment type="cofactor">
    <cofactor evidence="1">
        <name>FAD</name>
        <dbReference type="ChEBI" id="CHEBI:57692"/>
    </cofactor>
</comment>
<feature type="domain" description="FAD dependent oxidoreductase" evidence="5">
    <location>
        <begin position="6"/>
        <end position="357"/>
    </location>
</feature>
<dbReference type="GO" id="GO:0005829">
    <property type="term" value="C:cytosol"/>
    <property type="evidence" value="ECO:0007669"/>
    <property type="project" value="TreeGrafter"/>
</dbReference>
<evidence type="ECO:0000259" key="5">
    <source>
        <dbReference type="Pfam" id="PF01266"/>
    </source>
</evidence>
<dbReference type="Pfam" id="PF01266">
    <property type="entry name" value="DAO"/>
    <property type="match status" value="1"/>
</dbReference>
<dbReference type="SUPFAM" id="SSF51905">
    <property type="entry name" value="FAD/NAD(P)-binding domain"/>
    <property type="match status" value="1"/>
</dbReference>
<dbReference type="InterPro" id="IPR045170">
    <property type="entry name" value="MTOX"/>
</dbReference>
<gene>
    <name evidence="6" type="ORF">E0485_03280</name>
</gene>
<evidence type="ECO:0000256" key="2">
    <source>
        <dbReference type="ARBA" id="ARBA00022630"/>
    </source>
</evidence>
<dbReference type="InterPro" id="IPR006076">
    <property type="entry name" value="FAD-dep_OxRdtase"/>
</dbReference>
<keyword evidence="3" id="KW-0274">FAD</keyword>
<dbReference type="NCBIfam" id="NF008425">
    <property type="entry name" value="PRK11259.1"/>
    <property type="match status" value="1"/>
</dbReference>
<protein>
    <submittedName>
        <fullName evidence="6">N-methyl-L-tryptophan oxidase</fullName>
    </submittedName>
</protein>